<dbReference type="FunFam" id="1.10.10.60:FF:000059">
    <property type="entry name" value="TGFB-induced factor homeobox 1"/>
    <property type="match status" value="1"/>
</dbReference>
<evidence type="ECO:0000259" key="10">
    <source>
        <dbReference type="PROSITE" id="PS50071"/>
    </source>
</evidence>
<keyword evidence="6 8" id="KW-0539">Nucleus</keyword>
<dbReference type="GO" id="GO:0006355">
    <property type="term" value="P:regulation of DNA-templated transcription"/>
    <property type="evidence" value="ECO:0007669"/>
    <property type="project" value="InterPro"/>
</dbReference>
<evidence type="ECO:0000256" key="3">
    <source>
        <dbReference type="ARBA" id="ARBA00023125"/>
    </source>
</evidence>
<dbReference type="GO" id="GO:0005634">
    <property type="term" value="C:nucleus"/>
    <property type="evidence" value="ECO:0007669"/>
    <property type="project" value="UniProtKB-SubCell"/>
</dbReference>
<feature type="compositionally biased region" description="Polar residues" evidence="9">
    <location>
        <begin position="106"/>
        <end position="117"/>
    </location>
</feature>
<dbReference type="InterPro" id="IPR050224">
    <property type="entry name" value="TALE_homeobox"/>
</dbReference>
<keyword evidence="2" id="KW-0805">Transcription regulation</keyword>
<keyword evidence="5" id="KW-0804">Transcription</keyword>
<evidence type="ECO:0000313" key="12">
    <source>
        <dbReference type="Proteomes" id="UP000481288"/>
    </source>
</evidence>
<feature type="region of interest" description="Disordered" evidence="9">
    <location>
        <begin position="417"/>
        <end position="451"/>
    </location>
</feature>
<keyword evidence="12" id="KW-1185">Reference proteome</keyword>
<dbReference type="GO" id="GO:0003677">
    <property type="term" value="F:DNA binding"/>
    <property type="evidence" value="ECO:0007669"/>
    <property type="project" value="UniProtKB-UniRule"/>
</dbReference>
<evidence type="ECO:0000256" key="4">
    <source>
        <dbReference type="ARBA" id="ARBA00023155"/>
    </source>
</evidence>
<feature type="domain" description="Homeobox" evidence="10">
    <location>
        <begin position="328"/>
        <end position="391"/>
    </location>
</feature>
<dbReference type="Pfam" id="PF05920">
    <property type="entry name" value="Homeobox_KN"/>
    <property type="match status" value="1"/>
</dbReference>
<dbReference type="Proteomes" id="UP000481288">
    <property type="component" value="Unassembled WGS sequence"/>
</dbReference>
<feature type="compositionally biased region" description="Polar residues" evidence="9">
    <location>
        <begin position="150"/>
        <end position="173"/>
    </location>
</feature>
<dbReference type="PANTHER" id="PTHR11850">
    <property type="entry name" value="HOMEOBOX PROTEIN TRANSCRIPTION FACTORS"/>
    <property type="match status" value="1"/>
</dbReference>
<evidence type="ECO:0000256" key="5">
    <source>
        <dbReference type="ARBA" id="ARBA00023163"/>
    </source>
</evidence>
<dbReference type="InterPro" id="IPR008422">
    <property type="entry name" value="KN_HD"/>
</dbReference>
<comment type="caution">
    <text evidence="11">The sequence shown here is derived from an EMBL/GenBank/DDBJ whole genome shotgun (WGS) entry which is preliminary data.</text>
</comment>
<protein>
    <submittedName>
        <fullName evidence="11">Homeobox protein homothorax</fullName>
    </submittedName>
</protein>
<feature type="DNA-binding region" description="Homeobox" evidence="8">
    <location>
        <begin position="330"/>
        <end position="392"/>
    </location>
</feature>
<organism evidence="11 12">
    <name type="scientific">Lachnellula cervina</name>
    <dbReference type="NCBI Taxonomy" id="1316786"/>
    <lineage>
        <taxon>Eukaryota</taxon>
        <taxon>Fungi</taxon>
        <taxon>Dikarya</taxon>
        <taxon>Ascomycota</taxon>
        <taxon>Pezizomycotina</taxon>
        <taxon>Leotiomycetes</taxon>
        <taxon>Helotiales</taxon>
        <taxon>Lachnaceae</taxon>
        <taxon>Lachnellula</taxon>
    </lineage>
</organism>
<name>A0A7D8YUD1_9HELO</name>
<dbReference type="InterPro" id="IPR001356">
    <property type="entry name" value="HD"/>
</dbReference>
<evidence type="ECO:0000256" key="8">
    <source>
        <dbReference type="PROSITE-ProRule" id="PRU00108"/>
    </source>
</evidence>
<gene>
    <name evidence="11" type="primary">hth</name>
    <name evidence="11" type="ORF">LCER1_G001852</name>
</gene>
<evidence type="ECO:0000256" key="9">
    <source>
        <dbReference type="SAM" id="MobiDB-lite"/>
    </source>
</evidence>
<feature type="compositionally biased region" description="Acidic residues" evidence="9">
    <location>
        <begin position="431"/>
        <end position="443"/>
    </location>
</feature>
<dbReference type="AlphaFoldDB" id="A0A7D8YUD1"/>
<evidence type="ECO:0000256" key="7">
    <source>
        <dbReference type="ARBA" id="ARBA00038021"/>
    </source>
</evidence>
<dbReference type="PROSITE" id="PS50071">
    <property type="entry name" value="HOMEOBOX_2"/>
    <property type="match status" value="1"/>
</dbReference>
<reference evidence="11 12" key="1">
    <citation type="submission" date="2018-05" db="EMBL/GenBank/DDBJ databases">
        <title>Whole genome sequencing for identification of molecular markers to develop diagnostic detection tools for the regulated plant pathogen Lachnellula willkommii.</title>
        <authorList>
            <person name="Giroux E."/>
            <person name="Bilodeau G."/>
        </authorList>
    </citation>
    <scope>NUCLEOTIDE SEQUENCE [LARGE SCALE GENOMIC DNA]</scope>
    <source>
        <strain evidence="11 12">CBS 625.97</strain>
    </source>
</reference>
<dbReference type="OrthoDB" id="10056939at2759"/>
<dbReference type="SMART" id="SM00389">
    <property type="entry name" value="HOX"/>
    <property type="match status" value="1"/>
</dbReference>
<evidence type="ECO:0000256" key="2">
    <source>
        <dbReference type="ARBA" id="ARBA00023015"/>
    </source>
</evidence>
<proteinExistence type="inferred from homology"/>
<feature type="non-terminal residue" evidence="11">
    <location>
        <position position="1"/>
    </location>
</feature>
<dbReference type="SUPFAM" id="SSF46689">
    <property type="entry name" value="Homeodomain-like"/>
    <property type="match status" value="1"/>
</dbReference>
<dbReference type="CDD" id="cd00086">
    <property type="entry name" value="homeodomain"/>
    <property type="match status" value="1"/>
</dbReference>
<evidence type="ECO:0000256" key="1">
    <source>
        <dbReference type="ARBA" id="ARBA00004123"/>
    </source>
</evidence>
<evidence type="ECO:0000256" key="6">
    <source>
        <dbReference type="ARBA" id="ARBA00023242"/>
    </source>
</evidence>
<keyword evidence="4 8" id="KW-0371">Homeobox</keyword>
<feature type="compositionally biased region" description="Polar residues" evidence="9">
    <location>
        <begin position="242"/>
        <end position="282"/>
    </location>
</feature>
<evidence type="ECO:0000313" key="11">
    <source>
        <dbReference type="EMBL" id="TVY58675.1"/>
    </source>
</evidence>
<feature type="compositionally biased region" description="Low complexity" evidence="9">
    <location>
        <begin position="174"/>
        <end position="190"/>
    </location>
</feature>
<feature type="region of interest" description="Disordered" evidence="9">
    <location>
        <begin position="97"/>
        <end position="299"/>
    </location>
</feature>
<sequence>PKLLSWDLLLRIQKRIIFAGYGIISISSQETLKSKSYWWKQYAGAGLATAKFPFSWNHGWGRAAAKVTARSSGIAIYSTSTAVPEIINSRVSAQTSASEYRGDAYSPNTGSEVSNTPVYVESPSLHKRRRLSSEDQEFEFRGRTGRKGYTSPSEPTQRAESVTISPTSSTRNASALPSTESWSSSSRSSPYPQPRGHTAVRSPRYDNNPTFEPSGMNRADWRPTLPGLPALTLDRGPPQAPQHRNSVSEYALDSSRSGARTYPQTQSSSFDPPISSYHQPTISYGYHQPRGQSFSGASHDRTPFSNNQHTMYGGGGFPYAMGDAGHDSKQRKRRGNLPKETTDKLRAWFVAHLQHPYPTEDEKQDLMRQTGLQINQISNWFINARRRQLPAMINNARAESDARSARGSDGNLLTEMAVDYGDDKRSGPSGESEEEGESYDDEYDGLRSRHALQRNTKGGAYEIIEDYRYVEDAFTMIHEMSFQQGFGQNRAVQCEAATKGNSPTKSRSRQV</sequence>
<dbReference type="InterPro" id="IPR009057">
    <property type="entry name" value="Homeodomain-like_sf"/>
</dbReference>
<dbReference type="Gene3D" id="1.10.10.60">
    <property type="entry name" value="Homeodomain-like"/>
    <property type="match status" value="1"/>
</dbReference>
<dbReference type="EMBL" id="QGMG01000030">
    <property type="protein sequence ID" value="TVY58675.1"/>
    <property type="molecule type" value="Genomic_DNA"/>
</dbReference>
<comment type="similarity">
    <text evidence="7">Belongs to the TALE/TGIF homeobox family.</text>
</comment>
<keyword evidence="3 8" id="KW-0238">DNA-binding</keyword>
<accession>A0A7D8YUD1</accession>
<comment type="subcellular location">
    <subcellularLocation>
        <location evidence="1 8">Nucleus</location>
    </subcellularLocation>
</comment>